<evidence type="ECO:0000313" key="5">
    <source>
        <dbReference type="Proteomes" id="UP000315131"/>
    </source>
</evidence>
<evidence type="ECO:0008006" key="6">
    <source>
        <dbReference type="Google" id="ProtNLM"/>
    </source>
</evidence>
<dbReference type="InterPro" id="IPR011044">
    <property type="entry name" value="Quino_amine_DH_bsu"/>
</dbReference>
<comment type="caution">
    <text evidence="4">The sequence shown here is derived from an EMBL/GenBank/DDBJ whole genome shotgun (WGS) entry which is preliminary data.</text>
</comment>
<accession>A0A550I6D4</accession>
<dbReference type="GO" id="GO:0005886">
    <property type="term" value="C:plasma membrane"/>
    <property type="evidence" value="ECO:0007669"/>
    <property type="project" value="UniProtKB-SubCell"/>
</dbReference>
<reference evidence="4 5" key="1">
    <citation type="submission" date="2019-06" db="EMBL/GenBank/DDBJ databases">
        <title>Gramella sabulilitoris sp. nov., isolated from a marine sand.</title>
        <authorList>
            <person name="Yoon J.-H."/>
        </authorList>
    </citation>
    <scope>NUCLEOTIDE SEQUENCE [LARGE SCALE GENOMIC DNA]</scope>
    <source>
        <strain evidence="4 5">HSMS-1</strain>
    </source>
</reference>
<keyword evidence="2" id="KW-1003">Cell membrane</keyword>
<evidence type="ECO:0000256" key="1">
    <source>
        <dbReference type="ARBA" id="ARBA00004236"/>
    </source>
</evidence>
<protein>
    <recommendedName>
        <fullName evidence="6">SdiA-regulated family protein</fullName>
    </recommendedName>
</protein>
<evidence type="ECO:0000313" key="4">
    <source>
        <dbReference type="EMBL" id="TRO66529.1"/>
    </source>
</evidence>
<gene>
    <name evidence="4" type="ORF">FGM01_01210</name>
</gene>
<dbReference type="RefSeq" id="WP_143409296.1">
    <property type="nucleotide sequence ID" value="NZ_VHSF01000001.1"/>
</dbReference>
<dbReference type="AlphaFoldDB" id="A0A550I6D4"/>
<keyword evidence="5" id="KW-1185">Reference proteome</keyword>
<organism evidence="4 5">
    <name type="scientific">Christiangramia sabulilitoris</name>
    <dbReference type="NCBI Taxonomy" id="2583991"/>
    <lineage>
        <taxon>Bacteria</taxon>
        <taxon>Pseudomonadati</taxon>
        <taxon>Bacteroidota</taxon>
        <taxon>Flavobacteriia</taxon>
        <taxon>Flavobacteriales</taxon>
        <taxon>Flavobacteriaceae</taxon>
        <taxon>Christiangramia</taxon>
    </lineage>
</organism>
<dbReference type="EMBL" id="VHSF01000001">
    <property type="protein sequence ID" value="TRO66529.1"/>
    <property type="molecule type" value="Genomic_DNA"/>
</dbReference>
<evidence type="ECO:0000256" key="2">
    <source>
        <dbReference type="ARBA" id="ARBA00022475"/>
    </source>
</evidence>
<name>A0A550I6D4_9FLAO</name>
<dbReference type="InterPro" id="IPR009722">
    <property type="entry name" value="YjiK/CarP"/>
</dbReference>
<dbReference type="OrthoDB" id="5292493at2"/>
<dbReference type="Pfam" id="PF06977">
    <property type="entry name" value="SdiA-regulated"/>
    <property type="match status" value="1"/>
</dbReference>
<evidence type="ECO:0000256" key="3">
    <source>
        <dbReference type="ARBA" id="ARBA00023136"/>
    </source>
</evidence>
<dbReference type="SUPFAM" id="SSF50969">
    <property type="entry name" value="YVTN repeat-like/Quinoprotein amine dehydrogenase"/>
    <property type="match status" value="1"/>
</dbReference>
<dbReference type="Proteomes" id="UP000315131">
    <property type="component" value="Unassembled WGS sequence"/>
</dbReference>
<keyword evidence="3" id="KW-0472">Membrane</keyword>
<sequence>MNRWAVGIIMMVLIIAGIVYAIYQANDYDFNDAIKSYKIINKWEMPEELREISGIYWLNDNRIACIQDEDGIIFVYDLKSSRIVKKYKFAGPGDYEALTFLNGSFWAAESNGRLHKINNITGPEKDSEVVELDFEYRHNIEGLAATSDGKLLLSVKDRNLDNRGDYKGIYAFDPKTAELNYSPYLKINYNDPAFEVLKTNNPRLLIRPSDLSFNPESKELYVLDAEFQKILIMKGTGKIKEMHLLDPAEFTQPEGLCFSPSGRMFIANESLGGPANIIELKILKKK</sequence>
<comment type="subcellular location">
    <subcellularLocation>
        <location evidence="1">Cell membrane</location>
    </subcellularLocation>
</comment>
<proteinExistence type="predicted"/>